<gene>
    <name evidence="1" type="ORF">ACFOJ9_30850</name>
</gene>
<organism evidence="1 2">
    <name type="scientific">Mesorhizobium cantuariense</name>
    <dbReference type="NCBI Taxonomy" id="1300275"/>
    <lineage>
        <taxon>Bacteria</taxon>
        <taxon>Pseudomonadati</taxon>
        <taxon>Pseudomonadota</taxon>
        <taxon>Alphaproteobacteria</taxon>
        <taxon>Hyphomicrobiales</taxon>
        <taxon>Phyllobacteriaceae</taxon>
        <taxon>Mesorhizobium</taxon>
    </lineage>
</organism>
<evidence type="ECO:0000313" key="1">
    <source>
        <dbReference type="EMBL" id="MFC3326119.1"/>
    </source>
</evidence>
<evidence type="ECO:0000313" key="2">
    <source>
        <dbReference type="Proteomes" id="UP001595648"/>
    </source>
</evidence>
<keyword evidence="2" id="KW-1185">Reference proteome</keyword>
<protein>
    <submittedName>
        <fullName evidence="1">Uncharacterized protein</fullName>
    </submittedName>
</protein>
<proteinExistence type="predicted"/>
<sequence>MPIRLPVGDEIQDSGRSKQGFHAALHKHAEKLILSLFDTALPEAQQSQILDNVSIWLDQEILEFRPQKRSTKSWQMVRSRLLRRPIESA</sequence>
<reference evidence="2" key="1">
    <citation type="journal article" date="2019" name="Int. J. Syst. Evol. Microbiol.">
        <title>The Global Catalogue of Microorganisms (GCM) 10K type strain sequencing project: providing services to taxonomists for standard genome sequencing and annotation.</title>
        <authorList>
            <consortium name="The Broad Institute Genomics Platform"/>
            <consortium name="The Broad Institute Genome Sequencing Center for Infectious Disease"/>
            <person name="Wu L."/>
            <person name="Ma J."/>
        </authorList>
    </citation>
    <scope>NUCLEOTIDE SEQUENCE [LARGE SCALE GENOMIC DNA]</scope>
    <source>
        <strain evidence="2">ICMP 19515</strain>
    </source>
</reference>
<dbReference type="Proteomes" id="UP001595648">
    <property type="component" value="Unassembled WGS sequence"/>
</dbReference>
<comment type="caution">
    <text evidence="1">The sequence shown here is derived from an EMBL/GenBank/DDBJ whole genome shotgun (WGS) entry which is preliminary data.</text>
</comment>
<dbReference type="RefSeq" id="WP_378984706.1">
    <property type="nucleotide sequence ID" value="NZ_JBHRVD010000001.1"/>
</dbReference>
<accession>A0ABV7MY66</accession>
<name>A0ABV7MY66_9HYPH</name>
<dbReference type="EMBL" id="JBHRVD010000001">
    <property type="protein sequence ID" value="MFC3326119.1"/>
    <property type="molecule type" value="Genomic_DNA"/>
</dbReference>